<feature type="transmembrane region" description="Helical" evidence="6">
    <location>
        <begin position="440"/>
        <end position="460"/>
    </location>
</feature>
<dbReference type="RefSeq" id="XP_505625.3">
    <property type="nucleotide sequence ID" value="XM_505625.3"/>
</dbReference>
<dbReference type="FunFam" id="1.20.1250.20:FF:000034">
    <property type="entry name" value="MFS general substrate transporter"/>
    <property type="match status" value="1"/>
</dbReference>
<sequence length="560" mass="62562">MVFVLLTAPREMRLKRCHSVSRLKTPHLQLSVGNGGHNAVACVSETSAYECVQQMAVYSWRLRKYTTLTYLHFDQLTMSEKQLSISSADIVQVHSHTHTHLTPEEKSQEKRIVRKIDLWLLPILSLLYLLSFLDRSNAGNARLEGLNDAINLSDADYLTSLSLYFVGYILCEVPSNIILKRTTPRIWLPTVMLLWGVTSTLTGVVSNSSGFLANRFFLGVTEAGLFPGVLFYFSMWYQRNEIHYRVALFFACAALAGAFGGLLAYGIGFMKGIAGLGGWAWIFIIEGLVTVVVAIAAYFLIFNYPSTARFLSEEEREIVKKRLEMDGDAANEESFEWKWVWRAFTDVRVWLYAISFHALALPLYTLSMFLPSIINNFGYSTTVSQLLTVPVYAAATITTLAAALLAERTRNRCLYIIAGSVVALIGYILLLTTHTPGAKYVGVCFAAAGIYPALGTLLSWPSINVSGQTKRSVAAAIQIMIGDIAPIYGVQIYRSNTAPRYIPGHATALGFVAAEIVITGILWWVLTKENRRRDELQKQGVVSEHDEWMGDEELSYRYET</sequence>
<dbReference type="Proteomes" id="UP000182444">
    <property type="component" value="Chromosome 1F"/>
</dbReference>
<comment type="subcellular location">
    <subcellularLocation>
        <location evidence="1">Membrane</location>
        <topology evidence="1">Multi-pass membrane protein</topology>
    </subcellularLocation>
</comment>
<feature type="transmembrane region" description="Helical" evidence="6">
    <location>
        <begin position="472"/>
        <end position="493"/>
    </location>
</feature>
<dbReference type="GO" id="GO:0022857">
    <property type="term" value="F:transmembrane transporter activity"/>
    <property type="evidence" value="ECO:0007669"/>
    <property type="project" value="InterPro"/>
</dbReference>
<dbReference type="Pfam" id="PF07690">
    <property type="entry name" value="MFS_1"/>
    <property type="match status" value="1"/>
</dbReference>
<reference evidence="8 9" key="1">
    <citation type="journal article" date="2016" name="PLoS ONE">
        <title>Sequence Assembly of Yarrowia lipolytica Strain W29/CLIB89 Shows Transposable Element Diversity.</title>
        <authorList>
            <person name="Magnan C."/>
            <person name="Yu J."/>
            <person name="Chang I."/>
            <person name="Jahn E."/>
            <person name="Kanomata Y."/>
            <person name="Wu J."/>
            <person name="Zeller M."/>
            <person name="Oakes M."/>
            <person name="Baldi P."/>
            <person name="Sandmeyer S."/>
        </authorList>
    </citation>
    <scope>NUCLEOTIDE SEQUENCE [LARGE SCALE GENOMIC DNA]</scope>
    <source>
        <strain evidence="9">CLIB89(W29)</strain>
    </source>
</reference>
<feature type="transmembrane region" description="Helical" evidence="6">
    <location>
        <begin position="349"/>
        <end position="374"/>
    </location>
</feature>
<dbReference type="EMBL" id="CP017558">
    <property type="protein sequence ID" value="AOW07429.1"/>
    <property type="molecule type" value="Genomic_DNA"/>
</dbReference>
<accession>A0A1D8NP68</accession>
<feature type="transmembrane region" description="Helical" evidence="6">
    <location>
        <begin position="413"/>
        <end position="434"/>
    </location>
</feature>
<feature type="transmembrane region" description="Helical" evidence="6">
    <location>
        <begin position="246"/>
        <end position="267"/>
    </location>
</feature>
<gene>
    <name evidence="8" type="ORF">YALI1_F25984g</name>
</gene>
<evidence type="ECO:0000256" key="1">
    <source>
        <dbReference type="ARBA" id="ARBA00004141"/>
    </source>
</evidence>
<dbReference type="VEuPathDB" id="FungiDB:YALI0_F19536g"/>
<keyword evidence="5 6" id="KW-0472">Membrane</keyword>
<evidence type="ECO:0000313" key="8">
    <source>
        <dbReference type="EMBL" id="AOW07429.1"/>
    </source>
</evidence>
<evidence type="ECO:0000313" key="9">
    <source>
        <dbReference type="Proteomes" id="UP000182444"/>
    </source>
</evidence>
<feature type="transmembrane region" description="Helical" evidence="6">
    <location>
        <begin position="116"/>
        <end position="133"/>
    </location>
</feature>
<feature type="transmembrane region" description="Helical" evidence="6">
    <location>
        <begin position="216"/>
        <end position="234"/>
    </location>
</feature>
<evidence type="ECO:0000256" key="2">
    <source>
        <dbReference type="ARBA" id="ARBA00022448"/>
    </source>
</evidence>
<keyword evidence="3 6" id="KW-0812">Transmembrane</keyword>
<dbReference type="PROSITE" id="PS50850">
    <property type="entry name" value="MFS"/>
    <property type="match status" value="1"/>
</dbReference>
<feature type="transmembrane region" description="Helical" evidence="6">
    <location>
        <begin position="186"/>
        <end position="204"/>
    </location>
</feature>
<dbReference type="InterPro" id="IPR011701">
    <property type="entry name" value="MFS"/>
</dbReference>
<evidence type="ECO:0000256" key="5">
    <source>
        <dbReference type="ARBA" id="ARBA00023136"/>
    </source>
</evidence>
<dbReference type="VEuPathDB" id="FungiDB:YALI1_F25984g"/>
<dbReference type="InterPro" id="IPR020846">
    <property type="entry name" value="MFS_dom"/>
</dbReference>
<evidence type="ECO:0000256" key="4">
    <source>
        <dbReference type="ARBA" id="ARBA00022989"/>
    </source>
</evidence>
<evidence type="ECO:0000256" key="6">
    <source>
        <dbReference type="SAM" id="Phobius"/>
    </source>
</evidence>
<evidence type="ECO:0000259" key="7">
    <source>
        <dbReference type="PROSITE" id="PS50850"/>
    </source>
</evidence>
<organism evidence="8 9">
    <name type="scientific">Yarrowia lipolytica</name>
    <name type="common">Candida lipolytica</name>
    <dbReference type="NCBI Taxonomy" id="4952"/>
    <lineage>
        <taxon>Eukaryota</taxon>
        <taxon>Fungi</taxon>
        <taxon>Dikarya</taxon>
        <taxon>Ascomycota</taxon>
        <taxon>Saccharomycotina</taxon>
        <taxon>Dipodascomycetes</taxon>
        <taxon>Dipodascales</taxon>
        <taxon>Dipodascales incertae sedis</taxon>
        <taxon>Yarrowia</taxon>
    </lineage>
</organism>
<dbReference type="AlphaFoldDB" id="A0A1D8NP68"/>
<dbReference type="PANTHER" id="PTHR43791:SF22">
    <property type="entry name" value="TRANSPORTER, PUTATIVE (AFU_ORTHOLOGUE AFUA_6G11320)-RELATED"/>
    <property type="match status" value="1"/>
</dbReference>
<dbReference type="GeneID" id="2907676"/>
<dbReference type="FunFam" id="1.20.1250.20:FF:000068">
    <property type="entry name" value="MFS general substrate transporter"/>
    <property type="match status" value="1"/>
</dbReference>
<feature type="transmembrane region" description="Helical" evidence="6">
    <location>
        <begin position="386"/>
        <end position="406"/>
    </location>
</feature>
<feature type="domain" description="Major facilitator superfamily (MFS) profile" evidence="7">
    <location>
        <begin position="120"/>
        <end position="531"/>
    </location>
</feature>
<keyword evidence="4 6" id="KW-1133">Transmembrane helix</keyword>
<feature type="transmembrane region" description="Helical" evidence="6">
    <location>
        <begin position="161"/>
        <end position="179"/>
    </location>
</feature>
<protein>
    <recommendedName>
        <fullName evidence="7">Major facilitator superfamily (MFS) profile domain-containing protein</fullName>
    </recommendedName>
</protein>
<name>A0A1D8NP68_YARLL</name>
<dbReference type="KEGG" id="yli:2907676"/>
<feature type="transmembrane region" description="Helical" evidence="6">
    <location>
        <begin position="505"/>
        <end position="526"/>
    </location>
</feature>
<keyword evidence="2" id="KW-0813">Transport</keyword>
<dbReference type="PANTHER" id="PTHR43791">
    <property type="entry name" value="PERMEASE-RELATED"/>
    <property type="match status" value="1"/>
</dbReference>
<proteinExistence type="predicted"/>
<dbReference type="InterPro" id="IPR036259">
    <property type="entry name" value="MFS_trans_sf"/>
</dbReference>
<dbReference type="GO" id="GO:0016020">
    <property type="term" value="C:membrane"/>
    <property type="evidence" value="ECO:0007669"/>
    <property type="project" value="UniProtKB-SubCell"/>
</dbReference>
<dbReference type="SUPFAM" id="SSF103473">
    <property type="entry name" value="MFS general substrate transporter"/>
    <property type="match status" value="1"/>
</dbReference>
<dbReference type="eggNOG" id="KOG2533">
    <property type="taxonomic scope" value="Eukaryota"/>
</dbReference>
<dbReference type="Gene3D" id="1.20.1250.20">
    <property type="entry name" value="MFS general substrate transporter like domains"/>
    <property type="match status" value="2"/>
</dbReference>
<evidence type="ECO:0000256" key="3">
    <source>
        <dbReference type="ARBA" id="ARBA00022692"/>
    </source>
</evidence>
<feature type="transmembrane region" description="Helical" evidence="6">
    <location>
        <begin position="279"/>
        <end position="301"/>
    </location>
</feature>